<dbReference type="InterPro" id="IPR052944">
    <property type="entry name" value="Sporulation_related"/>
</dbReference>
<feature type="domain" description="Uncharacterized protein TP-0789" evidence="1">
    <location>
        <begin position="73"/>
        <end position="252"/>
    </location>
</feature>
<dbReference type="Pfam" id="PF17131">
    <property type="entry name" value="LolA_like"/>
    <property type="match status" value="1"/>
</dbReference>
<evidence type="ECO:0000259" key="1">
    <source>
        <dbReference type="Pfam" id="PF17131"/>
    </source>
</evidence>
<dbReference type="CDD" id="cd16329">
    <property type="entry name" value="LolA_like"/>
    <property type="match status" value="1"/>
</dbReference>
<evidence type="ECO:0000313" key="2">
    <source>
        <dbReference type="EMBL" id="TEU02365.1"/>
    </source>
</evidence>
<dbReference type="EMBL" id="SOHY01000139">
    <property type="protein sequence ID" value="TEU02365.1"/>
    <property type="molecule type" value="Genomic_DNA"/>
</dbReference>
<comment type="caution">
    <text evidence="2">The sequence shown here is derived from an EMBL/GenBank/DDBJ whole genome shotgun (WGS) entry which is preliminary data.</text>
</comment>
<reference evidence="2 3" key="1">
    <citation type="submission" date="2019-03" db="EMBL/GenBank/DDBJ databases">
        <title>Metabolic potential of uncultured bacteria and archaea associated with petroleum seepage in deep-sea sediments.</title>
        <authorList>
            <person name="Dong X."/>
            <person name="Hubert C."/>
        </authorList>
    </citation>
    <scope>NUCLEOTIDE SEQUENCE [LARGE SCALE GENOMIC DNA]</scope>
    <source>
        <strain evidence="2">E26_bin6</strain>
    </source>
</reference>
<organism evidence="2 3">
    <name type="scientific">Aerophobetes bacterium</name>
    <dbReference type="NCBI Taxonomy" id="2030807"/>
    <lineage>
        <taxon>Bacteria</taxon>
        <taxon>Candidatus Aerophobota</taxon>
    </lineage>
</organism>
<protein>
    <submittedName>
        <fullName evidence="2">Outer membrane lipoprotein-sorting protein</fullName>
    </submittedName>
</protein>
<sequence length="252" mass="29355">MMRKFKWFLLIGIIMLILFSSLIAIAAAEMTAEEIINKRDDNEYTTSVKAAAEMIIVSGGRRITKAMLILSDKKNALVEFTNPQDRGTKFLKREDNLWMFFPDAEEIIKISGHMLNQGMMGSDFSYQDIMESDKLTDLYNFEIIREDEIEGRICYVLEGIAKEGVKVSYYRRISWVDKERFVGLKEELYAQSGRILKETRINEIKEIEGRWIPIDSVMENKLRKNTYTEFKITQIDFNPEIPEGTFALQSLR</sequence>
<keyword evidence="2" id="KW-0449">Lipoprotein</keyword>
<name>A0A523ZF65_UNCAE</name>
<dbReference type="PANTHER" id="PTHR37507:SF2">
    <property type="entry name" value="SPORULATION PROTEIN YDCC"/>
    <property type="match status" value="1"/>
</dbReference>
<dbReference type="PANTHER" id="PTHR37507">
    <property type="entry name" value="SPORULATION PROTEIN YDCC"/>
    <property type="match status" value="1"/>
</dbReference>
<dbReference type="InterPro" id="IPR033399">
    <property type="entry name" value="TP_0789-like"/>
</dbReference>
<dbReference type="Proteomes" id="UP000316674">
    <property type="component" value="Unassembled WGS sequence"/>
</dbReference>
<accession>A0A523ZF65</accession>
<dbReference type="AlphaFoldDB" id="A0A523ZF65"/>
<proteinExistence type="predicted"/>
<dbReference type="Gene3D" id="2.50.20.10">
    <property type="entry name" value="Lipoprotein localisation LolA/LolB/LppX"/>
    <property type="match status" value="1"/>
</dbReference>
<evidence type="ECO:0000313" key="3">
    <source>
        <dbReference type="Proteomes" id="UP000316674"/>
    </source>
</evidence>
<gene>
    <name evidence="2" type="ORF">E3I16_02255</name>
</gene>